<dbReference type="EMBL" id="CATYWO010000012">
    <property type="protein sequence ID" value="CAJ0802585.1"/>
    <property type="molecule type" value="Genomic_DNA"/>
</dbReference>
<evidence type="ECO:0000313" key="1">
    <source>
        <dbReference type="EMBL" id="CAJ0802585.1"/>
    </source>
</evidence>
<gene>
    <name evidence="1" type="ORF">LMG7141_04130</name>
</gene>
<sequence length="116" mass="13642">MIFYTEQHIALFGDINTPIEERHAAIVLQLLKRFFNEWEFHYVPYSNRVVTVRKIQQYVGTQEIRSKRTHVVDALAFLERQRIVSPLSDAKGDILGVTLNDDYFRNQTRPGSLRAY</sequence>
<name>A0ABM9JTF9_9RALS</name>
<evidence type="ECO:0000313" key="2">
    <source>
        <dbReference type="Proteomes" id="UP001189616"/>
    </source>
</evidence>
<proteinExistence type="predicted"/>
<keyword evidence="2" id="KW-1185">Reference proteome</keyword>
<reference evidence="1 2" key="1">
    <citation type="submission" date="2023-07" db="EMBL/GenBank/DDBJ databases">
        <authorList>
            <person name="Peeters C."/>
        </authorList>
    </citation>
    <scope>NUCLEOTIDE SEQUENCE [LARGE SCALE GENOMIC DNA]</scope>
    <source>
        <strain evidence="1 2">LMG 7141</strain>
    </source>
</reference>
<organism evidence="1 2">
    <name type="scientific">Ralstonia condita</name>
    <dbReference type="NCBI Taxonomy" id="3058600"/>
    <lineage>
        <taxon>Bacteria</taxon>
        <taxon>Pseudomonadati</taxon>
        <taxon>Pseudomonadota</taxon>
        <taxon>Betaproteobacteria</taxon>
        <taxon>Burkholderiales</taxon>
        <taxon>Burkholderiaceae</taxon>
        <taxon>Ralstonia</taxon>
    </lineage>
</organism>
<accession>A0ABM9JTF9</accession>
<dbReference type="Proteomes" id="UP001189616">
    <property type="component" value="Unassembled WGS sequence"/>
</dbReference>
<comment type="caution">
    <text evidence="1">The sequence shown here is derived from an EMBL/GenBank/DDBJ whole genome shotgun (WGS) entry which is preliminary data.</text>
</comment>
<protein>
    <submittedName>
        <fullName evidence="1">Uncharacterized protein</fullName>
    </submittedName>
</protein>